<protein>
    <recommendedName>
        <fullName evidence="1">BTB domain-containing protein</fullName>
    </recommendedName>
</protein>
<dbReference type="VEuPathDB" id="FungiDB:BO80DRAFT_445824"/>
<evidence type="ECO:0000313" key="2">
    <source>
        <dbReference type="EMBL" id="RAL00122.1"/>
    </source>
</evidence>
<sequence length="206" mass="23548">MSYISDEKDTSEISSFVNHLRTETIVIRTHNLSFHVHRGLLEEKCSALYNYLTTPDWNSPPSESLYINTSNEVMSSFLQWLYTDTYPIKHNPQDADNTSTTTTDASTNEFTISLMHHTRTYIFAYVYQIPILRDLAAKHVTKMVEAHKSWAEDTTPLLMATRLALVTLPDADPLVCVFRAIILTYMEMWQTPGFIALIKDHGPTSP</sequence>
<dbReference type="OrthoDB" id="4509485at2759"/>
<dbReference type="PROSITE" id="PS50097">
    <property type="entry name" value="BTB"/>
    <property type="match status" value="1"/>
</dbReference>
<organism evidence="2 3">
    <name type="scientific">Aspergillus ibericus CBS 121593</name>
    <dbReference type="NCBI Taxonomy" id="1448316"/>
    <lineage>
        <taxon>Eukaryota</taxon>
        <taxon>Fungi</taxon>
        <taxon>Dikarya</taxon>
        <taxon>Ascomycota</taxon>
        <taxon>Pezizomycotina</taxon>
        <taxon>Eurotiomycetes</taxon>
        <taxon>Eurotiomycetidae</taxon>
        <taxon>Eurotiales</taxon>
        <taxon>Aspergillaceae</taxon>
        <taxon>Aspergillus</taxon>
        <taxon>Aspergillus subgen. Circumdati</taxon>
    </lineage>
</organism>
<evidence type="ECO:0000313" key="3">
    <source>
        <dbReference type="Proteomes" id="UP000249402"/>
    </source>
</evidence>
<dbReference type="PANTHER" id="PTHR47843:SF2">
    <property type="entry name" value="BTB DOMAIN-CONTAINING PROTEIN"/>
    <property type="match status" value="1"/>
</dbReference>
<dbReference type="EMBL" id="KZ824442">
    <property type="protein sequence ID" value="RAL00122.1"/>
    <property type="molecule type" value="Genomic_DNA"/>
</dbReference>
<reference evidence="2 3" key="1">
    <citation type="submission" date="2018-02" db="EMBL/GenBank/DDBJ databases">
        <title>The genomes of Aspergillus section Nigri reveals drivers in fungal speciation.</title>
        <authorList>
            <consortium name="DOE Joint Genome Institute"/>
            <person name="Vesth T.C."/>
            <person name="Nybo J."/>
            <person name="Theobald S."/>
            <person name="Brandl J."/>
            <person name="Frisvad J.C."/>
            <person name="Nielsen K.F."/>
            <person name="Lyhne E.K."/>
            <person name="Kogle M.E."/>
            <person name="Kuo A."/>
            <person name="Riley R."/>
            <person name="Clum A."/>
            <person name="Nolan M."/>
            <person name="Lipzen A."/>
            <person name="Salamov A."/>
            <person name="Henrissat B."/>
            <person name="Wiebenga A."/>
            <person name="De vries R.P."/>
            <person name="Grigoriev I.V."/>
            <person name="Mortensen U.H."/>
            <person name="Andersen M.R."/>
            <person name="Baker S.E."/>
        </authorList>
    </citation>
    <scope>NUCLEOTIDE SEQUENCE [LARGE SCALE GENOMIC DNA]</scope>
    <source>
        <strain evidence="2 3">CBS 121593</strain>
    </source>
</reference>
<evidence type="ECO:0000259" key="1">
    <source>
        <dbReference type="PROSITE" id="PS50097"/>
    </source>
</evidence>
<dbReference type="SUPFAM" id="SSF54695">
    <property type="entry name" value="POZ domain"/>
    <property type="match status" value="1"/>
</dbReference>
<dbReference type="Gene3D" id="3.30.710.10">
    <property type="entry name" value="Potassium Channel Kv1.1, Chain A"/>
    <property type="match status" value="1"/>
</dbReference>
<gene>
    <name evidence="2" type="ORF">BO80DRAFT_445824</name>
</gene>
<dbReference type="InterPro" id="IPR000210">
    <property type="entry name" value="BTB/POZ_dom"/>
</dbReference>
<keyword evidence="3" id="KW-1185">Reference proteome</keyword>
<accession>A0A395GX04</accession>
<proteinExistence type="predicted"/>
<dbReference type="AlphaFoldDB" id="A0A395GX04"/>
<dbReference type="GeneID" id="37226378"/>
<dbReference type="Proteomes" id="UP000249402">
    <property type="component" value="Unassembled WGS sequence"/>
</dbReference>
<feature type="domain" description="BTB" evidence="1">
    <location>
        <begin position="23"/>
        <end position="90"/>
    </location>
</feature>
<dbReference type="PANTHER" id="PTHR47843">
    <property type="entry name" value="BTB DOMAIN-CONTAINING PROTEIN-RELATED"/>
    <property type="match status" value="1"/>
</dbReference>
<dbReference type="InterPro" id="IPR011333">
    <property type="entry name" value="SKP1/BTB/POZ_sf"/>
</dbReference>
<name>A0A395GX04_9EURO</name>
<dbReference type="RefSeq" id="XP_025574449.1">
    <property type="nucleotide sequence ID" value="XM_025721513.1"/>
</dbReference>